<proteinExistence type="predicted"/>
<feature type="transmembrane region" description="Helical" evidence="1">
    <location>
        <begin position="131"/>
        <end position="151"/>
    </location>
</feature>
<feature type="transmembrane region" description="Helical" evidence="1">
    <location>
        <begin position="390"/>
        <end position="407"/>
    </location>
</feature>
<feature type="transmembrane region" description="Helical" evidence="1">
    <location>
        <begin position="317"/>
        <end position="337"/>
    </location>
</feature>
<dbReference type="RefSeq" id="WP_013799632.1">
    <property type="nucleotide sequence ID" value="NC_015562.1"/>
</dbReference>
<gene>
    <name evidence="2" type="ordered locus">Metig_1504</name>
</gene>
<accession>F6BAV1</accession>
<dbReference type="EMBL" id="CP002737">
    <property type="protein sequence ID" value="AEF97038.1"/>
    <property type="molecule type" value="Genomic_DNA"/>
</dbReference>
<evidence type="ECO:0008006" key="4">
    <source>
        <dbReference type="Google" id="ProtNLM"/>
    </source>
</evidence>
<feature type="transmembrane region" description="Helical" evidence="1">
    <location>
        <begin position="367"/>
        <end position="384"/>
    </location>
</feature>
<evidence type="ECO:0000256" key="1">
    <source>
        <dbReference type="SAM" id="Phobius"/>
    </source>
</evidence>
<reference evidence="2 3" key="1">
    <citation type="submission" date="2011-05" db="EMBL/GenBank/DDBJ databases">
        <title>Complete sequence of Methanotorris igneus Kol 5.</title>
        <authorList>
            <consortium name="US DOE Joint Genome Institute"/>
            <person name="Lucas S."/>
            <person name="Han J."/>
            <person name="Lapidus A."/>
            <person name="Cheng J.-F."/>
            <person name="Goodwin L."/>
            <person name="Pitluck S."/>
            <person name="Peters L."/>
            <person name="Mikhailova N."/>
            <person name="Chertkov O."/>
            <person name="Han C."/>
            <person name="Tapia R."/>
            <person name="Land M."/>
            <person name="Hauser L."/>
            <person name="Kyrpides N."/>
            <person name="Ivanova N."/>
            <person name="Pagani I."/>
            <person name="Sieprawska-Lupa M."/>
            <person name="Whitman W."/>
            <person name="Woyke T."/>
        </authorList>
    </citation>
    <scope>NUCLEOTIDE SEQUENCE [LARGE SCALE GENOMIC DNA]</scope>
    <source>
        <strain evidence="3">DSM 5666 / JCM 11834 / Kol 5</strain>
    </source>
</reference>
<dbReference type="Pfam" id="PF01901">
    <property type="entry name" value="O_anti_polymase"/>
    <property type="match status" value="1"/>
</dbReference>
<keyword evidence="3" id="KW-1185">Reference proteome</keyword>
<keyword evidence="1" id="KW-0472">Membrane</keyword>
<feature type="transmembrane region" description="Helical" evidence="1">
    <location>
        <begin position="241"/>
        <end position="262"/>
    </location>
</feature>
<sequence>MVLKIKDFQNRSEAKSCKIQKILLNLFEKININQLEIKPNHLFLFLVCLFLVFSNVSITTSILVLLSSLFFYVSFEVGEKWGELNIKKSYNPHNIFWYKIGVFLILIGIIFTILDLIWVRGIPLFEPASRKFLNVQFTMLSHLLPLGWAIVVSSSKLNEISKNTLPKFNEISKIKHFLKDFCKFELSLFSDNTINIKRIIVYSLIFSMFIGLLGYRTQVMVLLLATAFSVYYSNKIKTKDVLLLFLLIFLVLFGLSVFRLYVLGVEGNPITSRINLTMSILDILIQNYAGYFNGVVHASIFSSWNLIPGPSSGPRTIIANSIGVGGVTITPTIFGAVVMDYGILGLIPYFGILGIIMGFCYKVAKKVKGICLGFYSIMVAYLLVGIETGILDFEVVLFYVIGFLLCLKEAFKNKITTTLH</sequence>
<dbReference type="KEGG" id="mig:Metig_1504"/>
<feature type="transmembrane region" description="Helical" evidence="1">
    <location>
        <begin position="95"/>
        <end position="119"/>
    </location>
</feature>
<dbReference type="NCBIfam" id="TIGR04370">
    <property type="entry name" value="glyco_rpt_poly"/>
    <property type="match status" value="1"/>
</dbReference>
<evidence type="ECO:0000313" key="3">
    <source>
        <dbReference type="Proteomes" id="UP000009227"/>
    </source>
</evidence>
<dbReference type="AlphaFoldDB" id="F6BAV1"/>
<dbReference type="HOGENOM" id="CLU_764231_0_0_2"/>
<name>F6BAV1_METIK</name>
<dbReference type="Proteomes" id="UP000009227">
    <property type="component" value="Chromosome"/>
</dbReference>
<keyword evidence="1" id="KW-0812">Transmembrane</keyword>
<keyword evidence="1" id="KW-1133">Transmembrane helix</keyword>
<dbReference type="GeneID" id="10644377"/>
<protein>
    <recommendedName>
        <fullName evidence="4">Oligosaccharide repeat unit polymerase</fullName>
    </recommendedName>
</protein>
<feature type="transmembrane region" description="Helical" evidence="1">
    <location>
        <begin position="343"/>
        <end position="360"/>
    </location>
</feature>
<feature type="transmembrane region" description="Helical" evidence="1">
    <location>
        <begin position="199"/>
        <end position="232"/>
    </location>
</feature>
<dbReference type="STRING" id="880724.Metig_1504"/>
<evidence type="ECO:0000313" key="2">
    <source>
        <dbReference type="EMBL" id="AEF97038.1"/>
    </source>
</evidence>
<dbReference type="InterPro" id="IPR002760">
    <property type="entry name" value="O_anti_polymase"/>
</dbReference>
<feature type="transmembrane region" description="Helical" evidence="1">
    <location>
        <begin position="42"/>
        <end position="75"/>
    </location>
</feature>
<organism evidence="3">
    <name type="scientific">Methanotorris igneus (strain DSM 5666 / JCM 11834 / Kol 5)</name>
    <dbReference type="NCBI Taxonomy" id="880724"/>
    <lineage>
        <taxon>Archaea</taxon>
        <taxon>Methanobacteriati</taxon>
        <taxon>Methanobacteriota</taxon>
        <taxon>Methanomada group</taxon>
        <taxon>Methanococci</taxon>
        <taxon>Methanococcales</taxon>
        <taxon>Methanocaldococcaceae</taxon>
        <taxon>Methanotorris</taxon>
    </lineage>
</organism>